<dbReference type="AlphaFoldDB" id="A0A0A9HAQ3"/>
<reference evidence="1" key="2">
    <citation type="journal article" date="2015" name="Data Brief">
        <title>Shoot transcriptome of the giant reed, Arundo donax.</title>
        <authorList>
            <person name="Barrero R.A."/>
            <person name="Guerrero F.D."/>
            <person name="Moolhuijzen P."/>
            <person name="Goolsby J.A."/>
            <person name="Tidwell J."/>
            <person name="Bellgard S.E."/>
            <person name="Bellgard M.I."/>
        </authorList>
    </citation>
    <scope>NUCLEOTIDE SEQUENCE</scope>
    <source>
        <tissue evidence="1">Shoot tissue taken approximately 20 cm above the soil surface</tissue>
    </source>
</reference>
<sequence>MTLEEDVASSAIIQSAIKISNVVNAPLDENALIFETNVSMNGVNI</sequence>
<protein>
    <submittedName>
        <fullName evidence="1">Uncharacterized protein</fullName>
    </submittedName>
</protein>
<name>A0A0A9HAQ3_ARUDO</name>
<reference evidence="1" key="1">
    <citation type="submission" date="2014-09" db="EMBL/GenBank/DDBJ databases">
        <authorList>
            <person name="Magalhaes I.L.F."/>
            <person name="Oliveira U."/>
            <person name="Santos F.R."/>
            <person name="Vidigal T.H.D.A."/>
            <person name="Brescovit A.D."/>
            <person name="Santos A.J."/>
        </authorList>
    </citation>
    <scope>NUCLEOTIDE SEQUENCE</scope>
    <source>
        <tissue evidence="1">Shoot tissue taken approximately 20 cm above the soil surface</tissue>
    </source>
</reference>
<evidence type="ECO:0000313" key="1">
    <source>
        <dbReference type="EMBL" id="JAE31926.1"/>
    </source>
</evidence>
<accession>A0A0A9HAQ3</accession>
<organism evidence="1">
    <name type="scientific">Arundo donax</name>
    <name type="common">Giant reed</name>
    <name type="synonym">Donax arundinaceus</name>
    <dbReference type="NCBI Taxonomy" id="35708"/>
    <lineage>
        <taxon>Eukaryota</taxon>
        <taxon>Viridiplantae</taxon>
        <taxon>Streptophyta</taxon>
        <taxon>Embryophyta</taxon>
        <taxon>Tracheophyta</taxon>
        <taxon>Spermatophyta</taxon>
        <taxon>Magnoliopsida</taxon>
        <taxon>Liliopsida</taxon>
        <taxon>Poales</taxon>
        <taxon>Poaceae</taxon>
        <taxon>PACMAD clade</taxon>
        <taxon>Arundinoideae</taxon>
        <taxon>Arundineae</taxon>
        <taxon>Arundo</taxon>
    </lineage>
</organism>
<proteinExistence type="predicted"/>
<dbReference type="EMBL" id="GBRH01165970">
    <property type="protein sequence ID" value="JAE31926.1"/>
    <property type="molecule type" value="Transcribed_RNA"/>
</dbReference>